<feature type="compositionally biased region" description="Low complexity" evidence="2">
    <location>
        <begin position="41"/>
        <end position="50"/>
    </location>
</feature>
<keyword evidence="3" id="KW-0614">Plasmid</keyword>
<dbReference type="GO" id="GO:0006260">
    <property type="term" value="P:DNA replication"/>
    <property type="evidence" value="ECO:0007669"/>
    <property type="project" value="UniProtKB-KW"/>
</dbReference>
<proteinExistence type="predicted"/>
<geneLocation type="plasmid" evidence="3">
    <name>pRGRH0692</name>
</geneLocation>
<feature type="region of interest" description="Disordered" evidence="2">
    <location>
        <begin position="20"/>
        <end position="95"/>
    </location>
</feature>
<name>A0A0H5Q0W3_9ZZZZ</name>
<evidence type="ECO:0000256" key="2">
    <source>
        <dbReference type="SAM" id="MobiDB-lite"/>
    </source>
</evidence>
<accession>A0A0H5Q0W3</accession>
<organism evidence="3">
    <name type="scientific">uncultured prokaryote</name>
    <dbReference type="NCBI Taxonomy" id="198431"/>
    <lineage>
        <taxon>unclassified sequences</taxon>
        <taxon>environmental samples</taxon>
    </lineage>
</organism>
<reference evidence="3" key="2">
    <citation type="submission" date="2015-07" db="EMBL/GenBank/DDBJ databases">
        <title>Plasmids, circular viruses and viroids from rat gut.</title>
        <authorList>
            <person name="Jorgensen T.J."/>
            <person name="Hansen M.A."/>
            <person name="Xu Z."/>
            <person name="Tabak M.A."/>
            <person name="Sorensen S.J."/>
            <person name="Hansen L.H."/>
        </authorList>
    </citation>
    <scope>NUCLEOTIDE SEQUENCE</scope>
    <source>
        <plasmid evidence="3">pRGRH0692</plasmid>
    </source>
</reference>
<dbReference type="Pfam" id="PF01446">
    <property type="entry name" value="Rep_1"/>
    <property type="match status" value="1"/>
</dbReference>
<dbReference type="GO" id="GO:0003677">
    <property type="term" value="F:DNA binding"/>
    <property type="evidence" value="ECO:0007669"/>
    <property type="project" value="InterPro"/>
</dbReference>
<dbReference type="AlphaFoldDB" id="A0A0H5Q0W3"/>
<keyword evidence="1" id="KW-0235">DNA replication</keyword>
<evidence type="ECO:0000256" key="1">
    <source>
        <dbReference type="ARBA" id="ARBA00022705"/>
    </source>
</evidence>
<evidence type="ECO:0008006" key="4">
    <source>
        <dbReference type="Google" id="ProtNLM"/>
    </source>
</evidence>
<dbReference type="EMBL" id="LN853310">
    <property type="protein sequence ID" value="CRY95611.1"/>
    <property type="molecule type" value="Genomic_DNA"/>
</dbReference>
<protein>
    <recommendedName>
        <fullName evidence="4">Replication protein</fullName>
    </recommendedName>
</protein>
<reference evidence="3" key="1">
    <citation type="submission" date="2015-06" db="EMBL/GenBank/DDBJ databases">
        <authorList>
            <person name="Joergensen T."/>
        </authorList>
    </citation>
    <scope>NUCLEOTIDE SEQUENCE</scope>
    <source>
        <plasmid evidence="3">pRGRH0692</plasmid>
    </source>
</reference>
<dbReference type="InterPro" id="IPR000989">
    <property type="entry name" value="Rep"/>
</dbReference>
<evidence type="ECO:0000313" key="3">
    <source>
        <dbReference type="EMBL" id="CRY95611.1"/>
    </source>
</evidence>
<sequence>MLRTNNTTFSAFARSVLARDPGDDATRPAAAPRSGSGGVSDAGSAASSCSLNTDAVKASGPARNGPGGGPSGAALGSNRELFHPRVSKPQINRREMRADQRAASAIYFKNYREMLEAGADRATLDALPAQGVGGCGLSQIAEMETLLQRREISEGQFYAFVSGARVCGLRWVCVACARKAAEDDRKTVNAGLAAARAKGLIPVMMTLTTRHSRKDQADALLAAIARAEQRLKRLKCWAALPVAGYARVLEWTYGENGHHPHFHMILLMRAESEADAVAMVQRLHPSYMGQLAKAGRDGVSEAAWKHSFQVQGAAAASKYLTKWNAAEELTGAQHKAGNGGFTQWQLLRLARKAAPEKGRTAEQARAFYAARWWEVMCAVKGRAQLYKSDGFKDLAAEFMAENPDAEPPEPQTLLSFGTREKHGPQTEIWGLAAPALLAIREAAERIPDLETASTVIREGLYRGLFRTDADLLADESEDDGAELVEPDEIGQVADDAGDGFEEVGHSENSVMGCYHGVNTGVDSTVGGP</sequence>